<reference evidence="2" key="1">
    <citation type="submission" date="2023-01" db="EMBL/GenBank/DDBJ databases">
        <authorList>
            <person name="Van Ghelder C."/>
            <person name="Rancurel C."/>
        </authorList>
    </citation>
    <scope>NUCLEOTIDE SEQUENCE</scope>
    <source>
        <strain evidence="2">CNCM I-4278</strain>
    </source>
</reference>
<feature type="chain" id="PRO_5040869801" evidence="1">
    <location>
        <begin position="17"/>
        <end position="377"/>
    </location>
</feature>
<sequence length="377" mass="43598">MIRLLVILLYRGLLLATRDLSRCFACCPGFRDMLVNDGHVLHFNSDADIDDKFLSLQSCVTKLDDKSFPHRIMATELNRLVLANKEKRISPMTMRYIDYVSTFCELEGEIHALCPQATLLIEASKNTCFEAVQKWVENEYPNHEILFTCTRPDKSKLRLFERSTGIPDARDWTYPVDKIRTKERTETMQTTEKYLDMVWQRYDSYIRHHTTPRGWQVFTDVFPANTALSRTPDWVAPALRAAKKTPEATAPVAPAEPATTTLVSRPKPSEVFVLNRKAYKPFSILFFQPTVSDEPGMIPWTDFLYALNAIGLVPEKRYGSVWCFTPNESFVSKVKVETPITFDEPHPESKLPYLTSRYYGQWLYRTYGLDRSSFQLE</sequence>
<dbReference type="Proteomes" id="UP001152607">
    <property type="component" value="Unassembled WGS sequence"/>
</dbReference>
<name>A0A9W4UTU5_9PLEO</name>
<dbReference type="OrthoDB" id="2922289at2759"/>
<protein>
    <submittedName>
        <fullName evidence="2">Uncharacterized protein</fullName>
    </submittedName>
</protein>
<dbReference type="AlphaFoldDB" id="A0A9W4UTU5"/>
<comment type="caution">
    <text evidence="2">The sequence shown here is derived from an EMBL/GenBank/DDBJ whole genome shotgun (WGS) entry which is preliminary data.</text>
</comment>
<keyword evidence="3" id="KW-1185">Reference proteome</keyword>
<organism evidence="2 3">
    <name type="scientific">Periconia digitata</name>
    <dbReference type="NCBI Taxonomy" id="1303443"/>
    <lineage>
        <taxon>Eukaryota</taxon>
        <taxon>Fungi</taxon>
        <taxon>Dikarya</taxon>
        <taxon>Ascomycota</taxon>
        <taxon>Pezizomycotina</taxon>
        <taxon>Dothideomycetes</taxon>
        <taxon>Pleosporomycetidae</taxon>
        <taxon>Pleosporales</taxon>
        <taxon>Massarineae</taxon>
        <taxon>Periconiaceae</taxon>
        <taxon>Periconia</taxon>
    </lineage>
</organism>
<evidence type="ECO:0000313" key="3">
    <source>
        <dbReference type="Proteomes" id="UP001152607"/>
    </source>
</evidence>
<accession>A0A9W4UTU5</accession>
<dbReference type="PANTHER" id="PTHR40788:SF1">
    <property type="entry name" value="IPA PROTEIN"/>
    <property type="match status" value="1"/>
</dbReference>
<dbReference type="EMBL" id="CAOQHR010000011">
    <property type="protein sequence ID" value="CAI6341354.1"/>
    <property type="molecule type" value="Genomic_DNA"/>
</dbReference>
<evidence type="ECO:0000313" key="2">
    <source>
        <dbReference type="EMBL" id="CAI6341354.1"/>
    </source>
</evidence>
<dbReference type="PANTHER" id="PTHR40788">
    <property type="entry name" value="CLR5 DOMAIN-CONTAINING PROTEIN-RELATED"/>
    <property type="match status" value="1"/>
</dbReference>
<evidence type="ECO:0000256" key="1">
    <source>
        <dbReference type="SAM" id="SignalP"/>
    </source>
</evidence>
<proteinExistence type="predicted"/>
<keyword evidence="1" id="KW-0732">Signal</keyword>
<gene>
    <name evidence="2" type="ORF">PDIGIT_LOCUS14550</name>
</gene>
<feature type="signal peptide" evidence="1">
    <location>
        <begin position="1"/>
        <end position="16"/>
    </location>
</feature>